<evidence type="ECO:0000313" key="4">
    <source>
        <dbReference type="Proteomes" id="UP000613974"/>
    </source>
</evidence>
<name>A0ABQ3SJ25_9ACTN</name>
<keyword evidence="2" id="KW-1133">Transmembrane helix</keyword>
<evidence type="ECO:0000256" key="1">
    <source>
        <dbReference type="SAM" id="MobiDB-lite"/>
    </source>
</evidence>
<reference evidence="4" key="1">
    <citation type="submission" date="2023-07" db="EMBL/GenBank/DDBJ databases">
        <title>Whole genome shotgun sequence of Streptomyces nojiriensis NBRC 13794.</title>
        <authorList>
            <person name="Komaki H."/>
            <person name="Tamura T."/>
        </authorList>
    </citation>
    <scope>NUCLEOTIDE SEQUENCE [LARGE SCALE GENOMIC DNA]</scope>
    <source>
        <strain evidence="4">NBRC 13794</strain>
    </source>
</reference>
<protein>
    <submittedName>
        <fullName evidence="3">Uncharacterized protein</fullName>
    </submittedName>
</protein>
<comment type="caution">
    <text evidence="3">The sequence shown here is derived from an EMBL/GenBank/DDBJ whole genome shotgun (WGS) entry which is preliminary data.</text>
</comment>
<sequence>MDDESPKTVRDLMFVERPAETHFPESSTPGALRGLALDDDNALVTHADLFPANVAAITAAVALLGAGAALGVAATKAAPHVKSKLNDLRSKLSRKANATTEATVLEAEPEQADVIRLRPRTLPSAGSGSAARRKDDAAG</sequence>
<evidence type="ECO:0000256" key="2">
    <source>
        <dbReference type="SAM" id="Phobius"/>
    </source>
</evidence>
<accession>A0ABQ3SJ25</accession>
<dbReference type="RefSeq" id="WP_189744259.1">
    <property type="nucleotide sequence ID" value="NZ_BMRL01000015.1"/>
</dbReference>
<keyword evidence="2" id="KW-0812">Transmembrane</keyword>
<gene>
    <name evidence="3" type="ORF">Snoj_20740</name>
</gene>
<feature type="transmembrane region" description="Helical" evidence="2">
    <location>
        <begin position="54"/>
        <end position="74"/>
    </location>
</feature>
<organism evidence="3 4">
    <name type="scientific">Streptomyces nojiriensis</name>
    <dbReference type="NCBI Taxonomy" id="66374"/>
    <lineage>
        <taxon>Bacteria</taxon>
        <taxon>Bacillati</taxon>
        <taxon>Actinomycetota</taxon>
        <taxon>Actinomycetes</taxon>
        <taxon>Kitasatosporales</taxon>
        <taxon>Streptomycetaceae</taxon>
        <taxon>Streptomyces</taxon>
    </lineage>
</organism>
<dbReference type="EMBL" id="BNEC01000003">
    <property type="protein sequence ID" value="GHI68156.1"/>
    <property type="molecule type" value="Genomic_DNA"/>
</dbReference>
<dbReference type="GeneID" id="95594452"/>
<dbReference type="Proteomes" id="UP000613974">
    <property type="component" value="Unassembled WGS sequence"/>
</dbReference>
<keyword evidence="4" id="KW-1185">Reference proteome</keyword>
<keyword evidence="2" id="KW-0472">Membrane</keyword>
<proteinExistence type="predicted"/>
<feature type="region of interest" description="Disordered" evidence="1">
    <location>
        <begin position="97"/>
        <end position="139"/>
    </location>
</feature>
<evidence type="ECO:0000313" key="3">
    <source>
        <dbReference type="EMBL" id="GHI68156.1"/>
    </source>
</evidence>